<protein>
    <submittedName>
        <fullName evidence="3">Uncharacterized protein</fullName>
    </submittedName>
</protein>
<accession>A0A8J8SWT6</accession>
<sequence>MESNRYNLQDPKDSSFHHSLSQSTSGEERTPSPQEKKLMHMKQIESSRRLSMPKHHPEKQQNTMGYPKLNMINLIQDMKNKSSSRNTVKIDALPPLRTEQILAKQDPKLKKRVSCINPNSRLLQKSPPKVNKDGTSIHYENIKNTVRSLGKHLDGRRNSSTESDDNESARVYGLQQPRPRKSERFVKPLLNGKIIAGGKALSINDFLTTRNNRGLKTEGSGEEPEFRKSVTYQEEIAPQTEEVKQVPKVVEKPITLLIDPSEKDVSDFGGKSEFNHGEEETPIIQDLDWTNSKLFRQLKSGEDINQELNDDAHSIIDTPKSHHPRLPTSLIKIYSSIESNYFSTLLKCKLDRKDQLQDDYRDTSLKALKTLKALMYLLLLRPQWQRVKQRYYTFNNEKLSEARTCLKLLLRVKQMYEARTLIVKILRLAIKRDQLIARNKSPQHSDQPLKSPVHQLSSIAARILSLIDILQTEHRVFRRPFIMEGMDYVERLKQEYERLSRQFNEQFSVEYESEK</sequence>
<gene>
    <name evidence="3" type="ORF">FGO68_gene13467</name>
</gene>
<name>A0A8J8SWT6_HALGN</name>
<evidence type="ECO:0000256" key="2">
    <source>
        <dbReference type="SAM" id="MobiDB-lite"/>
    </source>
</evidence>
<dbReference type="OrthoDB" id="327339at2759"/>
<comment type="caution">
    <text evidence="3">The sequence shown here is derived from an EMBL/GenBank/DDBJ whole genome shotgun (WGS) entry which is preliminary data.</text>
</comment>
<dbReference type="EMBL" id="RRYP01019549">
    <property type="protein sequence ID" value="TNV73203.1"/>
    <property type="molecule type" value="Genomic_DNA"/>
</dbReference>
<reference evidence="3" key="1">
    <citation type="submission" date="2019-06" db="EMBL/GenBank/DDBJ databases">
        <authorList>
            <person name="Zheng W."/>
        </authorList>
    </citation>
    <scope>NUCLEOTIDE SEQUENCE</scope>
    <source>
        <strain evidence="3">QDHG01</strain>
    </source>
</reference>
<proteinExistence type="predicted"/>
<dbReference type="Proteomes" id="UP000785679">
    <property type="component" value="Unassembled WGS sequence"/>
</dbReference>
<evidence type="ECO:0000313" key="3">
    <source>
        <dbReference type="EMBL" id="TNV73203.1"/>
    </source>
</evidence>
<feature type="region of interest" description="Disordered" evidence="2">
    <location>
        <begin position="1"/>
        <end position="42"/>
    </location>
</feature>
<keyword evidence="4" id="KW-1185">Reference proteome</keyword>
<feature type="coiled-coil region" evidence="1">
    <location>
        <begin position="482"/>
        <end position="509"/>
    </location>
</feature>
<evidence type="ECO:0000256" key="1">
    <source>
        <dbReference type="SAM" id="Coils"/>
    </source>
</evidence>
<feature type="region of interest" description="Disordered" evidence="2">
    <location>
        <begin position="148"/>
        <end position="182"/>
    </location>
</feature>
<evidence type="ECO:0000313" key="4">
    <source>
        <dbReference type="Proteomes" id="UP000785679"/>
    </source>
</evidence>
<organism evidence="3 4">
    <name type="scientific">Halteria grandinella</name>
    <dbReference type="NCBI Taxonomy" id="5974"/>
    <lineage>
        <taxon>Eukaryota</taxon>
        <taxon>Sar</taxon>
        <taxon>Alveolata</taxon>
        <taxon>Ciliophora</taxon>
        <taxon>Intramacronucleata</taxon>
        <taxon>Spirotrichea</taxon>
        <taxon>Stichotrichia</taxon>
        <taxon>Sporadotrichida</taxon>
        <taxon>Halteriidae</taxon>
        <taxon>Halteria</taxon>
    </lineage>
</organism>
<feature type="compositionally biased region" description="Basic and acidic residues" evidence="2">
    <location>
        <begin position="26"/>
        <end position="42"/>
    </location>
</feature>
<dbReference type="AlphaFoldDB" id="A0A8J8SWT6"/>
<keyword evidence="1" id="KW-0175">Coiled coil</keyword>